<reference evidence="6" key="1">
    <citation type="submission" date="2016-04" db="EMBL/GenBank/DDBJ databases">
        <authorList>
            <person name="Lyu Z."/>
            <person name="Lyu W."/>
        </authorList>
    </citation>
    <scope>NUCLEOTIDE SEQUENCE [LARGE SCALE GENOMIC DNA]</scope>
    <source>
        <strain evidence="6">C44</strain>
    </source>
</reference>
<dbReference type="STRING" id="152268.A6K24_22960"/>
<evidence type="ECO:0000256" key="3">
    <source>
        <dbReference type="ARBA" id="ARBA00022729"/>
    </source>
</evidence>
<proteinExistence type="inferred from homology"/>
<evidence type="ECO:0000256" key="2">
    <source>
        <dbReference type="ARBA" id="ARBA00022448"/>
    </source>
</evidence>
<sequence length="347" mass="37899">MEMKKSLLAVLMVFLLMIANACSSGTTSGKSSSSSSSDGDTKKEKIEINVAYGNQPGEPIDQQANKWKELAAEASDGQIVLNLYPSSQLGAEKDVVEQAKMGNNVIVMAGYDFLMDYVPDAGILTAPYLTENLDDLVYLTTTDWFAGLTDKLREQDIEIVNGNTAYGVRHLMTNEKVTTPEELAGLKIRVPNNQMSIKTFEALGATATPTPLGDLYTSLQQGLIDGAENPLPVLQGVKAQEISKHLSLTGHQKFITSWIAGTGFIESLPADVVEILKETGNEAAEYGRTVLEEQTDNVLEEFKNEGVEVHEIDIAPFKAKVGSVYEAFPDWTPGLYEEIQKLLENKQ</sequence>
<protein>
    <submittedName>
        <fullName evidence="5">C4-dicarboxylate ABC transporter</fullName>
    </submittedName>
</protein>
<dbReference type="AlphaFoldDB" id="A0A179SW06"/>
<comment type="similarity">
    <text evidence="1">Belongs to the bacterial solute-binding protein 7 family.</text>
</comment>
<dbReference type="PANTHER" id="PTHR33376:SF7">
    <property type="entry name" value="C4-DICARBOXYLATE-BINDING PROTEIN DCTB"/>
    <property type="match status" value="1"/>
</dbReference>
<keyword evidence="6" id="KW-1185">Reference proteome</keyword>
<dbReference type="OrthoDB" id="2087at2"/>
<dbReference type="Gene3D" id="3.40.190.170">
    <property type="entry name" value="Bacterial extracellular solute-binding protein, family 7"/>
    <property type="match status" value="1"/>
</dbReference>
<feature type="chain" id="PRO_5038793066" evidence="4">
    <location>
        <begin position="22"/>
        <end position="347"/>
    </location>
</feature>
<name>A0A179SW06_9BACI</name>
<keyword evidence="2" id="KW-0813">Transport</keyword>
<evidence type="ECO:0000313" key="5">
    <source>
        <dbReference type="EMBL" id="OAS86006.1"/>
    </source>
</evidence>
<evidence type="ECO:0000313" key="6">
    <source>
        <dbReference type="Proteomes" id="UP000078534"/>
    </source>
</evidence>
<dbReference type="EMBL" id="LWSG01000016">
    <property type="protein sequence ID" value="OAS86006.1"/>
    <property type="molecule type" value="Genomic_DNA"/>
</dbReference>
<evidence type="ECO:0000256" key="1">
    <source>
        <dbReference type="ARBA" id="ARBA00009023"/>
    </source>
</evidence>
<dbReference type="Proteomes" id="UP000078534">
    <property type="component" value="Unassembled WGS sequence"/>
</dbReference>
<dbReference type="GO" id="GO:0055085">
    <property type="term" value="P:transmembrane transport"/>
    <property type="evidence" value="ECO:0007669"/>
    <property type="project" value="InterPro"/>
</dbReference>
<keyword evidence="3 4" id="KW-0732">Signal</keyword>
<dbReference type="NCBIfam" id="NF037995">
    <property type="entry name" value="TRAP_S1"/>
    <property type="match status" value="1"/>
</dbReference>
<organism evidence="5 6">
    <name type="scientific">Metabacillus litoralis</name>
    <dbReference type="NCBI Taxonomy" id="152268"/>
    <lineage>
        <taxon>Bacteria</taxon>
        <taxon>Bacillati</taxon>
        <taxon>Bacillota</taxon>
        <taxon>Bacilli</taxon>
        <taxon>Bacillales</taxon>
        <taxon>Bacillaceae</taxon>
        <taxon>Metabacillus</taxon>
    </lineage>
</organism>
<gene>
    <name evidence="5" type="ORF">A6K24_22960</name>
</gene>
<feature type="signal peptide" evidence="4">
    <location>
        <begin position="1"/>
        <end position="21"/>
    </location>
</feature>
<dbReference type="CDD" id="cd13669">
    <property type="entry name" value="PBP2_TRAP_TM0322_like"/>
    <property type="match status" value="1"/>
</dbReference>
<dbReference type="InterPro" id="IPR018389">
    <property type="entry name" value="DctP_fam"/>
</dbReference>
<comment type="caution">
    <text evidence="5">The sequence shown here is derived from an EMBL/GenBank/DDBJ whole genome shotgun (WGS) entry which is preliminary data.</text>
</comment>
<dbReference type="Pfam" id="PF03480">
    <property type="entry name" value="DctP"/>
    <property type="match status" value="1"/>
</dbReference>
<evidence type="ECO:0000256" key="4">
    <source>
        <dbReference type="SAM" id="SignalP"/>
    </source>
</evidence>
<accession>A0A179SW06</accession>
<dbReference type="InterPro" id="IPR038404">
    <property type="entry name" value="TRAP_DctP_sf"/>
</dbReference>
<dbReference type="PANTHER" id="PTHR33376">
    <property type="match status" value="1"/>
</dbReference>